<protein>
    <submittedName>
        <fullName evidence="3">Uncharacterized protein</fullName>
    </submittedName>
</protein>
<feature type="transmembrane region" description="Helical" evidence="2">
    <location>
        <begin position="12"/>
        <end position="34"/>
    </location>
</feature>
<evidence type="ECO:0000256" key="2">
    <source>
        <dbReference type="SAM" id="Phobius"/>
    </source>
</evidence>
<dbReference type="AlphaFoldDB" id="A0A3N2Q5Q7"/>
<evidence type="ECO:0000256" key="1">
    <source>
        <dbReference type="SAM" id="MobiDB-lite"/>
    </source>
</evidence>
<keyword evidence="2" id="KW-0812">Transmembrane</keyword>
<organism evidence="3 4">
    <name type="scientific">Sodiomyces alkalinus (strain CBS 110278 / VKM F-3762 / F11)</name>
    <name type="common">Alkaliphilic filamentous fungus</name>
    <dbReference type="NCBI Taxonomy" id="1314773"/>
    <lineage>
        <taxon>Eukaryota</taxon>
        <taxon>Fungi</taxon>
        <taxon>Dikarya</taxon>
        <taxon>Ascomycota</taxon>
        <taxon>Pezizomycotina</taxon>
        <taxon>Sordariomycetes</taxon>
        <taxon>Hypocreomycetidae</taxon>
        <taxon>Glomerellales</taxon>
        <taxon>Plectosphaerellaceae</taxon>
        <taxon>Sodiomyces</taxon>
    </lineage>
</organism>
<name>A0A3N2Q5Q7_SODAK</name>
<accession>A0A3N2Q5Q7</accession>
<keyword evidence="2" id="KW-0472">Membrane</keyword>
<sequence>MEYIQSHRNPLFSPPTTSGDILLVISLLLLYGLLPMQRRRSKAAATLAWGFRTEKPKRQAQSHKSPGALEGTGLHPVPSVSLQLPRQLAVLYCHQSL</sequence>
<feature type="region of interest" description="Disordered" evidence="1">
    <location>
        <begin position="54"/>
        <end position="73"/>
    </location>
</feature>
<proteinExistence type="predicted"/>
<dbReference type="EMBL" id="ML119051">
    <property type="protein sequence ID" value="ROT42114.1"/>
    <property type="molecule type" value="Genomic_DNA"/>
</dbReference>
<reference evidence="3 4" key="1">
    <citation type="journal article" date="2018" name="Mol. Ecol.">
        <title>The obligate alkalophilic soda-lake fungus Sodiomyces alkalinus has shifted to a protein diet.</title>
        <authorList>
            <person name="Grum-Grzhimaylo A.A."/>
            <person name="Falkoski D.L."/>
            <person name="van den Heuvel J."/>
            <person name="Valero-Jimenez C.A."/>
            <person name="Min B."/>
            <person name="Choi I.G."/>
            <person name="Lipzen A."/>
            <person name="Daum C.G."/>
            <person name="Aanen D.K."/>
            <person name="Tsang A."/>
            <person name="Henrissat B."/>
            <person name="Bilanenko E.N."/>
            <person name="de Vries R.P."/>
            <person name="van Kan J.A.L."/>
            <person name="Grigoriev I.V."/>
            <person name="Debets A.J.M."/>
        </authorList>
    </citation>
    <scope>NUCLEOTIDE SEQUENCE [LARGE SCALE GENOMIC DNA]</scope>
    <source>
        <strain evidence="3 4">F11</strain>
    </source>
</reference>
<keyword evidence="4" id="KW-1185">Reference proteome</keyword>
<dbReference type="Proteomes" id="UP000272025">
    <property type="component" value="Unassembled WGS sequence"/>
</dbReference>
<keyword evidence="2" id="KW-1133">Transmembrane helix</keyword>
<evidence type="ECO:0000313" key="3">
    <source>
        <dbReference type="EMBL" id="ROT42114.1"/>
    </source>
</evidence>
<dbReference type="RefSeq" id="XP_028469920.1">
    <property type="nucleotide sequence ID" value="XM_028613704.1"/>
</dbReference>
<dbReference type="GeneID" id="39582182"/>
<evidence type="ECO:0000313" key="4">
    <source>
        <dbReference type="Proteomes" id="UP000272025"/>
    </source>
</evidence>
<gene>
    <name evidence="3" type="ORF">SODALDRAFT_354239</name>
</gene>